<evidence type="ECO:0000256" key="2">
    <source>
        <dbReference type="ARBA" id="ARBA00022737"/>
    </source>
</evidence>
<evidence type="ECO:0000256" key="1">
    <source>
        <dbReference type="ARBA" id="ARBA00009238"/>
    </source>
</evidence>
<dbReference type="Gene3D" id="2.60.40.10">
    <property type="entry name" value="Immunoglobulins"/>
    <property type="match status" value="15"/>
</dbReference>
<evidence type="ECO:0000313" key="5">
    <source>
        <dbReference type="Proteomes" id="UP000472262"/>
    </source>
</evidence>
<feature type="repeat" description="Filamin" evidence="3">
    <location>
        <begin position="662"/>
        <end position="690"/>
    </location>
</feature>
<dbReference type="InterPro" id="IPR044801">
    <property type="entry name" value="Filamin"/>
</dbReference>
<dbReference type="SUPFAM" id="SSF81296">
    <property type="entry name" value="E set domains"/>
    <property type="match status" value="13"/>
</dbReference>
<feature type="repeat" description="Filamin" evidence="3">
    <location>
        <begin position="324"/>
        <end position="418"/>
    </location>
</feature>
<evidence type="ECO:0000256" key="3">
    <source>
        <dbReference type="PROSITE-ProRule" id="PRU00087"/>
    </source>
</evidence>
<feature type="repeat" description="Filamin" evidence="3">
    <location>
        <begin position="529"/>
        <end position="610"/>
    </location>
</feature>
<feature type="repeat" description="Filamin" evidence="3">
    <location>
        <begin position="42"/>
        <end position="134"/>
    </location>
</feature>
<dbReference type="InterPro" id="IPR014756">
    <property type="entry name" value="Ig_E-set"/>
</dbReference>
<dbReference type="InterPro" id="IPR001298">
    <property type="entry name" value="Filamin/ABP280_rpt"/>
</dbReference>
<dbReference type="PROSITE" id="PS50194">
    <property type="entry name" value="FILAMIN_REPEAT"/>
    <property type="match status" value="15"/>
</dbReference>
<dbReference type="Proteomes" id="UP000472262">
    <property type="component" value="Unassembled WGS sequence"/>
</dbReference>
<name>A0A672N9E2_SINGR</name>
<sequence length="1511" mass="163726">MQSKGMRVGQMAQFKVDTHKAGPGNLEVNIRDPSDPFKVHVGSKAGPQKIRAWGPGLEGGTVGLSADFLVESVGADSGMLGFAIEGPSQAKIECDDHNDGSCLVRFWPTEAGEYAVHIMCDDEEIQDSPFMTSIRPKRKDFHPDQVKVEGPGVSQTGCILNLQTEFTVDTRRAGEGELKVYRADGEFVDVIVASEQSGVFVCSYIPSSLSKHTIAVTWEGVMVPGSPFIVSFGQFSHVRAHGPGLKEGFLGEQAEFIIDTSRAGSGRLAIRVDGPCEVTLQCLDNQDGTCTVFYLPTEHGMYKINVLFDNSHITGSPFQSVIQKPIIEPSKVLVTDLDLLQGKVGEPCIVNINCPMAGSGAPSVQAVSDSGVIVQTEVKENADGTYTAVYVPLTAGVYTLLLKYGGKEVPFRKVMVNPMVYKSHVKVNRQGVVVSDWETDTCQVVANGLGLQKGLTGHPNVFRVNASRSSVDDLDITVEGPSECQVTCKDSGEGMYNVEYCPSVPGDYKITITCGENHIPGQQFKFKVLPIDDTAQVDVSGPGLTSGMCAWRPQTFTVDCTCTRKVPQFVAIMTPDGLTETIEVEDNGDLTYTVNYTPSMEGLHSLMVKYAEDDSFCMYEHCIHGHKIWIKCIGLCVNTPQTFTINGKFDSLFPFAGKIKLLNAKDNGDGTYLVSYSSSAEGSHSIMVKYTNLTDEHTEPKICAPIPQSFKINCSKSGKPPECALMITPNGENQLLLKDESDLYCCILCNCQSFISTGKTELTEVKENADGTYSVKYSPTIEVLETFHTLNVFNIFIISHQVEGRNVIPLGAINQAGFLSCDIVLPSDLSEGEITGEVITPSGKTAQPSVIDNKDSTIILKFDPSEEGLHQLFIKSSRNDLPELPLQYYANSLANRSTMAYGRGLVYGIANETAIFTICQEDSASSERELDITIEGPSEADVCCVDNEDGTCTVSYFPTEPGDYEIQIQTDDVPIRGSPFKSRIAAGNVRRSQVKLGSAVDFTLDITEEDISQLSTSIMSPAGDNVPCLLKTQPDSHLGVSFIPREAGEHLVSIMKDGEHVSNSPISLSISQAEIGDTSKVKAFGPGLHTGHTFCTSEFVVDTWDAGYGGLTVVIEGPSKVDVHTEELEHGTCNISYCPIKAGNYKIAIKFSDEHIPGSPFTAVVTDRGLMRENITYNQKAAPIASIGSECSLAFKIPGTDAETLSAYVHEPSGRPGEAVIVATGSDTYAVSFLAKEMGVYNVTVNNQDQTIPGWPLQYTVGPLGQGGCEKVQVWGQRLQKALASVPADFNIWSREAGAGTLSVSVEGPGKIELHFDDQLDGSCIVSYTGQEPGDYEVSVMFDEEHVSQSPFYVSVGAECFGDHFYFALEIFECVGLMVLCSFPAIDHNQMCNSYEGPSLSDMEMNTTSDSSAEPVFLSDASKVICHGPGLSKGFLGRKNTFYVDCSKAGRNLLFVGMHGPTVPCERVSIIHMGGHQYRITYAVKERGKYILAVKWGDEHIPGSPFHITVL</sequence>
<dbReference type="SMART" id="SM00557">
    <property type="entry name" value="IG_FLMN"/>
    <property type="match status" value="12"/>
</dbReference>
<feature type="repeat" description="Filamin" evidence="3">
    <location>
        <begin position="1"/>
        <end position="34"/>
    </location>
</feature>
<dbReference type="PANTHER" id="PTHR38537:SF7">
    <property type="entry name" value="FILAMIN-B"/>
    <property type="match status" value="1"/>
</dbReference>
<dbReference type="Ensembl" id="ENSSGRT00000050354.1">
    <property type="protein sequence ID" value="ENSSGRP00000047074.1"/>
    <property type="gene ID" value="ENSSGRG00000025096.1"/>
</dbReference>
<feature type="repeat" description="Filamin" evidence="3">
    <location>
        <begin position="890"/>
        <end position="984"/>
    </location>
</feature>
<dbReference type="GO" id="GO:0051015">
    <property type="term" value="F:actin filament binding"/>
    <property type="evidence" value="ECO:0007669"/>
    <property type="project" value="InterPro"/>
</dbReference>
<keyword evidence="2" id="KW-0677">Repeat</keyword>
<feature type="repeat" description="Filamin" evidence="3">
    <location>
        <begin position="436"/>
        <end position="528"/>
    </location>
</feature>
<dbReference type="InterPro" id="IPR017868">
    <property type="entry name" value="Filamin/ABP280_repeat-like"/>
</dbReference>
<feature type="repeat" description="Filamin" evidence="3">
    <location>
        <begin position="230"/>
        <end position="322"/>
    </location>
</feature>
<feature type="repeat" description="Filamin" evidence="3">
    <location>
        <begin position="1416"/>
        <end position="1510"/>
    </location>
</feature>
<evidence type="ECO:0000313" key="4">
    <source>
        <dbReference type="Ensembl" id="ENSSGRP00000047074.1"/>
    </source>
</evidence>
<reference evidence="4" key="2">
    <citation type="submission" date="2025-09" db="UniProtKB">
        <authorList>
            <consortium name="Ensembl"/>
        </authorList>
    </citation>
    <scope>IDENTIFICATION</scope>
</reference>
<feature type="repeat" description="Filamin" evidence="3">
    <location>
        <begin position="1270"/>
        <end position="1356"/>
    </location>
</feature>
<organism evidence="4 5">
    <name type="scientific">Sinocyclocheilus grahami</name>
    <name type="common">Dianchi golden-line fish</name>
    <name type="synonym">Barbus grahami</name>
    <dbReference type="NCBI Taxonomy" id="75366"/>
    <lineage>
        <taxon>Eukaryota</taxon>
        <taxon>Metazoa</taxon>
        <taxon>Chordata</taxon>
        <taxon>Craniata</taxon>
        <taxon>Vertebrata</taxon>
        <taxon>Euteleostomi</taxon>
        <taxon>Actinopterygii</taxon>
        <taxon>Neopterygii</taxon>
        <taxon>Teleostei</taxon>
        <taxon>Ostariophysi</taxon>
        <taxon>Cypriniformes</taxon>
        <taxon>Cyprinidae</taxon>
        <taxon>Cyprininae</taxon>
        <taxon>Sinocyclocheilus</taxon>
    </lineage>
</organism>
<feature type="repeat" description="Filamin" evidence="3">
    <location>
        <begin position="1165"/>
        <end position="1261"/>
    </location>
</feature>
<dbReference type="GO" id="GO:0030036">
    <property type="term" value="P:actin cytoskeleton organization"/>
    <property type="evidence" value="ECO:0007669"/>
    <property type="project" value="InterPro"/>
</dbReference>
<feature type="repeat" description="Filamin" evidence="3">
    <location>
        <begin position="138"/>
        <end position="232"/>
    </location>
</feature>
<feature type="repeat" description="Filamin" evidence="3">
    <location>
        <begin position="801"/>
        <end position="890"/>
    </location>
</feature>
<keyword evidence="5" id="KW-1185">Reference proteome</keyword>
<feature type="repeat" description="Filamin" evidence="3">
    <location>
        <begin position="981"/>
        <end position="1070"/>
    </location>
</feature>
<dbReference type="GO" id="GO:0007399">
    <property type="term" value="P:nervous system development"/>
    <property type="evidence" value="ECO:0007669"/>
    <property type="project" value="UniProtKB-ARBA"/>
</dbReference>
<dbReference type="Pfam" id="PF00630">
    <property type="entry name" value="Filamin"/>
    <property type="match status" value="11"/>
</dbReference>
<dbReference type="InterPro" id="IPR013783">
    <property type="entry name" value="Ig-like_fold"/>
</dbReference>
<protein>
    <submittedName>
        <fullName evidence="4">Filamin B, beta (actin binding protein 278)</fullName>
    </submittedName>
</protein>
<accession>A0A672N9E2</accession>
<comment type="similarity">
    <text evidence="1">Belongs to the filamin family.</text>
</comment>
<proteinExistence type="inferred from homology"/>
<reference evidence="4" key="1">
    <citation type="submission" date="2025-08" db="UniProtKB">
        <authorList>
            <consortium name="Ensembl"/>
        </authorList>
    </citation>
    <scope>IDENTIFICATION</scope>
</reference>
<feature type="repeat" description="Filamin" evidence="3">
    <location>
        <begin position="1073"/>
        <end position="1165"/>
    </location>
</feature>
<dbReference type="PANTHER" id="PTHR38537">
    <property type="entry name" value="JITTERBUG, ISOFORM N"/>
    <property type="match status" value="1"/>
</dbReference>